<feature type="region of interest" description="Disordered" evidence="2">
    <location>
        <begin position="129"/>
        <end position="174"/>
    </location>
</feature>
<feature type="coiled-coil region" evidence="1">
    <location>
        <begin position="416"/>
        <end position="443"/>
    </location>
</feature>
<feature type="compositionally biased region" description="Low complexity" evidence="2">
    <location>
        <begin position="23"/>
        <end position="41"/>
    </location>
</feature>
<organism evidence="3">
    <name type="scientific">Oikopleura dioica</name>
    <name type="common">Tunicate</name>
    <dbReference type="NCBI Taxonomy" id="34765"/>
    <lineage>
        <taxon>Eukaryota</taxon>
        <taxon>Metazoa</taxon>
        <taxon>Chordata</taxon>
        <taxon>Tunicata</taxon>
        <taxon>Appendicularia</taxon>
        <taxon>Copelata</taxon>
        <taxon>Oikopleuridae</taxon>
        <taxon>Oikopleura</taxon>
    </lineage>
</organism>
<reference evidence="3" key="1">
    <citation type="journal article" date="2010" name="Science">
        <title>Plasticity of animal genome architecture unmasked by rapid evolution of a pelagic tunicate.</title>
        <authorList>
            <person name="Denoeud F."/>
            <person name="Henriet S."/>
            <person name="Mungpakdee S."/>
            <person name="Aury J.M."/>
            <person name="Da Silva C."/>
            <person name="Brinkmann H."/>
            <person name="Mikhaleva J."/>
            <person name="Olsen L.C."/>
            <person name="Jubin C."/>
            <person name="Canestro C."/>
            <person name="Bouquet J.M."/>
            <person name="Danks G."/>
            <person name="Poulain J."/>
            <person name="Campsteijn C."/>
            <person name="Adamski M."/>
            <person name="Cross I."/>
            <person name="Yadetie F."/>
            <person name="Muffato M."/>
            <person name="Louis A."/>
            <person name="Butcher S."/>
            <person name="Tsagkogeorga G."/>
            <person name="Konrad A."/>
            <person name="Singh S."/>
            <person name="Jensen M.F."/>
            <person name="Cong E.H."/>
            <person name="Eikeseth-Otteraa H."/>
            <person name="Noel B."/>
            <person name="Anthouard V."/>
            <person name="Porcel B.M."/>
            <person name="Kachouri-Lafond R."/>
            <person name="Nishino A."/>
            <person name="Ugolini M."/>
            <person name="Chourrout P."/>
            <person name="Nishida H."/>
            <person name="Aasland R."/>
            <person name="Huzurbazar S."/>
            <person name="Westhof E."/>
            <person name="Delsuc F."/>
            <person name="Lehrach H."/>
            <person name="Reinhardt R."/>
            <person name="Weissenbach J."/>
            <person name="Roy S.W."/>
            <person name="Artiguenave F."/>
            <person name="Postlethwait J.H."/>
            <person name="Manak J.R."/>
            <person name="Thompson E.M."/>
            <person name="Jaillon O."/>
            <person name="Du Pasquier L."/>
            <person name="Boudinot P."/>
            <person name="Liberles D.A."/>
            <person name="Volff J.N."/>
            <person name="Philippe H."/>
            <person name="Lenhard B."/>
            <person name="Roest Crollius H."/>
            <person name="Wincker P."/>
            <person name="Chourrout D."/>
        </authorList>
    </citation>
    <scope>NUCLEOTIDE SEQUENCE [LARGE SCALE GENOMIC DNA]</scope>
</reference>
<keyword evidence="1" id="KW-0175">Coiled coil</keyword>
<evidence type="ECO:0000313" key="3">
    <source>
        <dbReference type="EMBL" id="CBY16290.1"/>
    </source>
</evidence>
<dbReference type="AlphaFoldDB" id="E4Y374"/>
<feature type="compositionally biased region" description="Polar residues" evidence="2">
    <location>
        <begin position="42"/>
        <end position="58"/>
    </location>
</feature>
<feature type="non-terminal residue" evidence="3">
    <location>
        <position position="1"/>
    </location>
</feature>
<feature type="compositionally biased region" description="Low complexity" evidence="2">
    <location>
        <begin position="70"/>
        <end position="80"/>
    </location>
</feature>
<name>E4Y374_OIKDI</name>
<accession>E4Y374</accession>
<feature type="region of interest" description="Disordered" evidence="2">
    <location>
        <begin position="1"/>
        <end position="93"/>
    </location>
</feature>
<feature type="region of interest" description="Disordered" evidence="2">
    <location>
        <begin position="334"/>
        <end position="362"/>
    </location>
</feature>
<gene>
    <name evidence="3" type="ORF">GSOID_T00001421001</name>
</gene>
<proteinExistence type="predicted"/>
<evidence type="ECO:0000313" key="4">
    <source>
        <dbReference type="Proteomes" id="UP000001307"/>
    </source>
</evidence>
<protein>
    <submittedName>
        <fullName evidence="3">Uncharacterized protein</fullName>
    </submittedName>
</protein>
<feature type="compositionally biased region" description="Acidic residues" evidence="2">
    <location>
        <begin position="336"/>
        <end position="351"/>
    </location>
</feature>
<evidence type="ECO:0000256" key="2">
    <source>
        <dbReference type="SAM" id="MobiDB-lite"/>
    </source>
</evidence>
<dbReference type="Proteomes" id="UP000001307">
    <property type="component" value="Unassembled WGS sequence"/>
</dbReference>
<keyword evidence="4" id="KW-1185">Reference proteome</keyword>
<evidence type="ECO:0000256" key="1">
    <source>
        <dbReference type="SAM" id="Coils"/>
    </source>
</evidence>
<feature type="compositionally biased region" description="Polar residues" evidence="2">
    <location>
        <begin position="150"/>
        <end position="168"/>
    </location>
</feature>
<dbReference type="EMBL" id="FN654048">
    <property type="protein sequence ID" value="CBY16290.1"/>
    <property type="molecule type" value="Genomic_DNA"/>
</dbReference>
<feature type="compositionally biased region" description="Basic residues" evidence="2">
    <location>
        <begin position="1"/>
        <end position="22"/>
    </location>
</feature>
<dbReference type="InParanoid" id="E4Y374"/>
<sequence length="452" mass="50654">SKPKTRFILKSKKKAKKSKRISKQSGKFASKSAASASPAQKELNSSNSKNNYRPSYGNNRKAGSAKQNLSRRSSNASNASQAFQKRPAASVPLVPVCSANSSAKKSHDFDRRSTNTRVFNGFYMEKNHKEYESTPISIGGGISRKEDPRQSSSATEKSFVGDTSSPESSDVESYDKSAIISSVVKKAHENMRRTDSVRSSQECPETNDAALRRNDSVRSMQGAFHEPRPESMRSRDETFHDNRAESIRDDVSVARSDVSTIRRKHGIQQMREFLVEALKEFENGMLLTELHAHMNDGFMSRVLNRRGITQEKFINVLSTFDEIIVEDGRVYLATEESTEEEEETEDEESSESDSGTDVSEVGMFDVPKPQTTVQKIPATESHAKPLVSFNKAREVYDAKQELTALRLVDAELNAQLATVQRLIAENKEKIEASQEKYERVADEFVEGYMKAF</sequence>